<accession>A0A9W9ZC48</accession>
<sequence length="286" mass="32616">MQVETILAEVNTIAYPKEDENHIETVLKGTTETYPTVQVHLATRSNEVMEAAKKYKNIDVVKVDDAKLGKGWNTLISKVSTPYVLVARDVFHFTWLTQLERQIRVVSQVPNVGVAGGAYRNLSGHWNAGCVQTTLKNYALEYQEGYYHSKNECMFCDYLQGPFVTKTNLLKLDESLTNEVVFEDWFLRVVEDGNLIMSCPDAMYFTKDYSSYSKRIDKNVWTPLAKKWSLIGCYCLTGSSIRSLVRRLVSNAMPITIYCQFVVWKSTQMYCLFSGILLIRTILASS</sequence>
<keyword evidence="2" id="KW-1185">Reference proteome</keyword>
<protein>
    <submittedName>
        <fullName evidence="1">Uncharacterized protein</fullName>
    </submittedName>
</protein>
<proteinExistence type="predicted"/>
<dbReference type="PANTHER" id="PTHR13627:SF34">
    <property type="entry name" value="RIBITOL-5-PHOSPHATE TRANSFERASE"/>
    <property type="match status" value="1"/>
</dbReference>
<dbReference type="EMBL" id="MU826380">
    <property type="protein sequence ID" value="KAJ7377364.1"/>
    <property type="molecule type" value="Genomic_DNA"/>
</dbReference>
<dbReference type="InterPro" id="IPR052613">
    <property type="entry name" value="LicD_transferase"/>
</dbReference>
<dbReference type="InterPro" id="IPR029044">
    <property type="entry name" value="Nucleotide-diphossugar_trans"/>
</dbReference>
<evidence type="ECO:0000313" key="1">
    <source>
        <dbReference type="EMBL" id="KAJ7377364.1"/>
    </source>
</evidence>
<organism evidence="1 2">
    <name type="scientific">Desmophyllum pertusum</name>
    <dbReference type="NCBI Taxonomy" id="174260"/>
    <lineage>
        <taxon>Eukaryota</taxon>
        <taxon>Metazoa</taxon>
        <taxon>Cnidaria</taxon>
        <taxon>Anthozoa</taxon>
        <taxon>Hexacorallia</taxon>
        <taxon>Scleractinia</taxon>
        <taxon>Caryophylliina</taxon>
        <taxon>Caryophylliidae</taxon>
        <taxon>Desmophyllum</taxon>
    </lineage>
</organism>
<name>A0A9W9ZC48_9CNID</name>
<dbReference type="SUPFAM" id="SSF53448">
    <property type="entry name" value="Nucleotide-diphospho-sugar transferases"/>
    <property type="match status" value="1"/>
</dbReference>
<dbReference type="Proteomes" id="UP001163046">
    <property type="component" value="Unassembled WGS sequence"/>
</dbReference>
<dbReference type="PANTHER" id="PTHR13627">
    <property type="entry name" value="FUKUTIN RELATED PROTEIN"/>
    <property type="match status" value="1"/>
</dbReference>
<dbReference type="AlphaFoldDB" id="A0A9W9ZC48"/>
<evidence type="ECO:0000313" key="2">
    <source>
        <dbReference type="Proteomes" id="UP001163046"/>
    </source>
</evidence>
<dbReference type="OrthoDB" id="5978275at2759"/>
<reference evidence="1" key="1">
    <citation type="submission" date="2023-01" db="EMBL/GenBank/DDBJ databases">
        <title>Genome assembly of the deep-sea coral Lophelia pertusa.</title>
        <authorList>
            <person name="Herrera S."/>
            <person name="Cordes E."/>
        </authorList>
    </citation>
    <scope>NUCLEOTIDE SEQUENCE</scope>
    <source>
        <strain evidence="1">USNM1676648</strain>
        <tissue evidence="1">Polyp</tissue>
    </source>
</reference>
<comment type="caution">
    <text evidence="1">The sequence shown here is derived from an EMBL/GenBank/DDBJ whole genome shotgun (WGS) entry which is preliminary data.</text>
</comment>
<gene>
    <name evidence="1" type="ORF">OS493_029723</name>
</gene>